<dbReference type="SMART" id="SM00355">
    <property type="entry name" value="ZnF_C2H2"/>
    <property type="match status" value="11"/>
</dbReference>
<feature type="domain" description="C2H2-type" evidence="7">
    <location>
        <begin position="354"/>
        <end position="381"/>
    </location>
</feature>
<evidence type="ECO:0000256" key="1">
    <source>
        <dbReference type="ARBA" id="ARBA00022723"/>
    </source>
</evidence>
<feature type="domain" description="C2H2-type" evidence="7">
    <location>
        <begin position="299"/>
        <end position="327"/>
    </location>
</feature>
<accession>A0A182QDL3</accession>
<feature type="domain" description="C2H2-type" evidence="7">
    <location>
        <begin position="215"/>
        <end position="242"/>
    </location>
</feature>
<dbReference type="PROSITE" id="PS00028">
    <property type="entry name" value="ZINC_FINGER_C2H2_1"/>
    <property type="match status" value="8"/>
</dbReference>
<dbReference type="GO" id="GO:0003682">
    <property type="term" value="F:chromatin binding"/>
    <property type="evidence" value="ECO:0007669"/>
    <property type="project" value="UniProtKB-ARBA"/>
</dbReference>
<evidence type="ECO:0000256" key="6">
    <source>
        <dbReference type="SAM" id="MobiDB-lite"/>
    </source>
</evidence>
<dbReference type="GO" id="GO:0008270">
    <property type="term" value="F:zinc ion binding"/>
    <property type="evidence" value="ECO:0007669"/>
    <property type="project" value="UniProtKB-KW"/>
</dbReference>
<dbReference type="GO" id="GO:0005634">
    <property type="term" value="C:nucleus"/>
    <property type="evidence" value="ECO:0007669"/>
    <property type="project" value="UniProtKB-SubCell"/>
</dbReference>
<dbReference type="GO" id="GO:0000785">
    <property type="term" value="C:chromatin"/>
    <property type="evidence" value="ECO:0007669"/>
    <property type="project" value="UniProtKB-ARBA"/>
</dbReference>
<evidence type="ECO:0000313" key="9">
    <source>
        <dbReference type="Proteomes" id="UP000075886"/>
    </source>
</evidence>
<dbReference type="EMBL" id="AXCN02001026">
    <property type="status" value="NOT_ANNOTATED_CDS"/>
    <property type="molecule type" value="Genomic_DNA"/>
</dbReference>
<feature type="domain" description="C2H2-type" evidence="7">
    <location>
        <begin position="186"/>
        <end position="214"/>
    </location>
</feature>
<feature type="domain" description="C2H2-type" evidence="7">
    <location>
        <begin position="410"/>
        <end position="438"/>
    </location>
</feature>
<name>A0A182QDL3_9DIPT</name>
<feature type="region of interest" description="Disordered" evidence="6">
    <location>
        <begin position="28"/>
        <end position="60"/>
    </location>
</feature>
<evidence type="ECO:0000256" key="4">
    <source>
        <dbReference type="ARBA" id="ARBA00022833"/>
    </source>
</evidence>
<dbReference type="PROSITE" id="PS50157">
    <property type="entry name" value="ZINC_FINGER_C2H2_2"/>
    <property type="match status" value="9"/>
</dbReference>
<feature type="region of interest" description="Disordered" evidence="6">
    <location>
        <begin position="114"/>
        <end position="153"/>
    </location>
</feature>
<evidence type="ECO:0000256" key="5">
    <source>
        <dbReference type="PROSITE-ProRule" id="PRU00042"/>
    </source>
</evidence>
<dbReference type="PANTHER" id="PTHR24409">
    <property type="entry name" value="ZINC FINGER PROTEIN 142"/>
    <property type="match status" value="1"/>
</dbReference>
<feature type="domain" description="C2H2-type" evidence="7">
    <location>
        <begin position="271"/>
        <end position="298"/>
    </location>
</feature>
<feature type="domain" description="C2H2-type" evidence="7">
    <location>
        <begin position="243"/>
        <end position="270"/>
    </location>
</feature>
<evidence type="ECO:0000259" key="7">
    <source>
        <dbReference type="PROSITE" id="PS50157"/>
    </source>
</evidence>
<proteinExistence type="predicted"/>
<keyword evidence="4" id="KW-0862">Zinc</keyword>
<evidence type="ECO:0000256" key="2">
    <source>
        <dbReference type="ARBA" id="ARBA00022737"/>
    </source>
</evidence>
<organism evidence="8 9">
    <name type="scientific">Anopheles farauti</name>
    <dbReference type="NCBI Taxonomy" id="69004"/>
    <lineage>
        <taxon>Eukaryota</taxon>
        <taxon>Metazoa</taxon>
        <taxon>Ecdysozoa</taxon>
        <taxon>Arthropoda</taxon>
        <taxon>Hexapoda</taxon>
        <taxon>Insecta</taxon>
        <taxon>Pterygota</taxon>
        <taxon>Neoptera</taxon>
        <taxon>Endopterygota</taxon>
        <taxon>Diptera</taxon>
        <taxon>Nematocera</taxon>
        <taxon>Culicoidea</taxon>
        <taxon>Culicidae</taxon>
        <taxon>Anophelinae</taxon>
        <taxon>Anopheles</taxon>
    </lineage>
</organism>
<dbReference type="Pfam" id="PF00096">
    <property type="entry name" value="zf-C2H2"/>
    <property type="match status" value="8"/>
</dbReference>
<dbReference type="InterPro" id="IPR036236">
    <property type="entry name" value="Znf_C2H2_sf"/>
</dbReference>
<protein>
    <recommendedName>
        <fullName evidence="7">C2H2-type domain-containing protein</fullName>
    </recommendedName>
</protein>
<dbReference type="AlphaFoldDB" id="A0A182QDL3"/>
<dbReference type="Pfam" id="PF13912">
    <property type="entry name" value="zf-C2H2_6"/>
    <property type="match status" value="1"/>
</dbReference>
<evidence type="ECO:0000313" key="8">
    <source>
        <dbReference type="EnsemblMetazoa" id="AFAF008041-PA"/>
    </source>
</evidence>
<dbReference type="GO" id="GO:0000977">
    <property type="term" value="F:RNA polymerase II transcription regulatory region sequence-specific DNA binding"/>
    <property type="evidence" value="ECO:0007669"/>
    <property type="project" value="TreeGrafter"/>
</dbReference>
<dbReference type="VEuPathDB" id="VectorBase:AFAF008041"/>
<reference evidence="9" key="1">
    <citation type="submission" date="2014-01" db="EMBL/GenBank/DDBJ databases">
        <title>The Genome Sequence of Anopheles farauti FAR1 (V2).</title>
        <authorList>
            <consortium name="The Broad Institute Genomics Platform"/>
            <person name="Neafsey D.E."/>
            <person name="Besansky N."/>
            <person name="Howell P."/>
            <person name="Walton C."/>
            <person name="Young S.K."/>
            <person name="Zeng Q."/>
            <person name="Gargeya S."/>
            <person name="Fitzgerald M."/>
            <person name="Haas B."/>
            <person name="Abouelleil A."/>
            <person name="Allen A.W."/>
            <person name="Alvarado L."/>
            <person name="Arachchi H.M."/>
            <person name="Berlin A.M."/>
            <person name="Chapman S.B."/>
            <person name="Gainer-Dewar J."/>
            <person name="Goldberg J."/>
            <person name="Griggs A."/>
            <person name="Gujja S."/>
            <person name="Hansen M."/>
            <person name="Howarth C."/>
            <person name="Imamovic A."/>
            <person name="Ireland A."/>
            <person name="Larimer J."/>
            <person name="McCowan C."/>
            <person name="Murphy C."/>
            <person name="Pearson M."/>
            <person name="Poon T.W."/>
            <person name="Priest M."/>
            <person name="Roberts A."/>
            <person name="Saif S."/>
            <person name="Shea T."/>
            <person name="Sisk P."/>
            <person name="Sykes S."/>
            <person name="Wortman J."/>
            <person name="Nusbaum C."/>
            <person name="Birren B."/>
        </authorList>
    </citation>
    <scope>NUCLEOTIDE SEQUENCE [LARGE SCALE GENOMIC DNA]</scope>
    <source>
        <strain evidence="9">FAR1</strain>
    </source>
</reference>
<dbReference type="PANTHER" id="PTHR24409:SF295">
    <property type="entry name" value="AZ2-RELATED"/>
    <property type="match status" value="1"/>
</dbReference>
<feature type="domain" description="C2H2-type" evidence="7">
    <location>
        <begin position="158"/>
        <end position="185"/>
    </location>
</feature>
<feature type="compositionally biased region" description="Low complexity" evidence="6">
    <location>
        <begin position="130"/>
        <end position="146"/>
    </location>
</feature>
<dbReference type="Gene3D" id="3.30.160.60">
    <property type="entry name" value="Classic Zinc Finger"/>
    <property type="match status" value="9"/>
</dbReference>
<feature type="compositionally biased region" description="Low complexity" evidence="6">
    <location>
        <begin position="50"/>
        <end position="60"/>
    </location>
</feature>
<dbReference type="Proteomes" id="UP000075886">
    <property type="component" value="Unassembled WGS sequence"/>
</dbReference>
<dbReference type="STRING" id="69004.A0A182QDL3"/>
<dbReference type="EMBL" id="AXCN02001027">
    <property type="status" value="NOT_ANNOTATED_CDS"/>
    <property type="molecule type" value="Genomic_DNA"/>
</dbReference>
<keyword evidence="1" id="KW-0479">Metal-binding</keyword>
<keyword evidence="3 5" id="KW-0863">Zinc-finger</keyword>
<reference evidence="8" key="2">
    <citation type="submission" date="2020-05" db="UniProtKB">
        <authorList>
            <consortium name="EnsemblMetazoa"/>
        </authorList>
    </citation>
    <scope>IDENTIFICATION</scope>
    <source>
        <strain evidence="8">FAR1</strain>
    </source>
</reference>
<keyword evidence="9" id="KW-1185">Reference proteome</keyword>
<dbReference type="SUPFAM" id="SSF57667">
    <property type="entry name" value="beta-beta-alpha zinc fingers"/>
    <property type="match status" value="5"/>
</dbReference>
<dbReference type="GO" id="GO:0000981">
    <property type="term" value="F:DNA-binding transcription factor activity, RNA polymerase II-specific"/>
    <property type="evidence" value="ECO:0007669"/>
    <property type="project" value="TreeGrafter"/>
</dbReference>
<dbReference type="InterPro" id="IPR013087">
    <property type="entry name" value="Znf_C2H2_type"/>
</dbReference>
<evidence type="ECO:0000256" key="3">
    <source>
        <dbReference type="ARBA" id="ARBA00022771"/>
    </source>
</evidence>
<feature type="domain" description="C2H2-type" evidence="7">
    <location>
        <begin position="382"/>
        <end position="409"/>
    </location>
</feature>
<keyword evidence="2" id="KW-0677">Repeat</keyword>
<dbReference type="GO" id="GO:0040029">
    <property type="term" value="P:epigenetic regulation of gene expression"/>
    <property type="evidence" value="ECO:0007669"/>
    <property type="project" value="UniProtKB-ARBA"/>
</dbReference>
<sequence>MVDVTCCGILPIDSVLAKTCAKKMKKSTRQTRMSRYVGKHSPKIASPEESNNNNNSSSKSAVATTVAKVVSADEDTSLGELPSYIVEKPISYEETSVDGEDEDDKSAVKKLVDDAATDVDDGGGRGESGSGTDATTSSSADGSPSSKRGRKRKDPKLYRCEVCQKDFMGTNDLRKHLRIHNDERPYQCPHCKNRFRQAGCLKNHIASQHGTDEQYTCDLCGKSFPIKERLRLHMRIHTGEKPYSCSLCPKTFARGGQLTQHLATHNGVKKHKCDQCTAAFSCAANLKLHLKSHMDIRDYTCHICGRGFYRPDALKKHLLCYHANLKAFHCQICNKMFKGHLPQHMRTHLKVRPHGCAVCGSVFSQRSQLIVHQRIHSGERPYRCQVCWQAFAHSSVLKLHIRKHTGEKPFECPLCSSSFSQLPHLKKHMLSIHQQDKSYLCQKCKEFFKTKTDYQLHVTACYKDPAALKNLDNMMDPMYRPTESNGVEPPMTISRMRFLVAILLKKISSEDRLKELGFDKRLIDNVLIDSLKCAGRKFCDDKSYDPLERLKLNVQELLEWTVPPNYMEEFRGANRSTEELLEELTN</sequence>
<dbReference type="EnsemblMetazoa" id="AFAF008041-RA">
    <property type="protein sequence ID" value="AFAF008041-PA"/>
    <property type="gene ID" value="AFAF008041"/>
</dbReference>